<dbReference type="PANTHER" id="PTHR22984:SF29">
    <property type="entry name" value="SERINE_THREONINE-PROTEIN KINASE PIM-1"/>
    <property type="match status" value="1"/>
</dbReference>
<proteinExistence type="predicted"/>
<comment type="cofactor">
    <cofactor evidence="1">
        <name>Mg(2+)</name>
        <dbReference type="ChEBI" id="CHEBI:18420"/>
    </cofactor>
</comment>
<protein>
    <recommendedName>
        <fullName evidence="2">non-specific serine/threonine protein kinase</fullName>
        <ecNumber evidence="2">2.7.11.1</ecNumber>
    </recommendedName>
</protein>
<dbReference type="GO" id="GO:0004674">
    <property type="term" value="F:protein serine/threonine kinase activity"/>
    <property type="evidence" value="ECO:0007669"/>
    <property type="project" value="UniProtKB-KW"/>
</dbReference>
<keyword evidence="3" id="KW-0723">Serine/threonine-protein kinase</keyword>
<comment type="caution">
    <text evidence="11">The sequence shown here is derived from an EMBL/GenBank/DDBJ whole genome shotgun (WGS) entry which is preliminary data.</text>
</comment>
<evidence type="ECO:0000256" key="3">
    <source>
        <dbReference type="ARBA" id="ARBA00022527"/>
    </source>
</evidence>
<keyword evidence="6 11" id="KW-0418">Kinase</keyword>
<keyword evidence="4" id="KW-0808">Transferase</keyword>
<keyword evidence="12" id="KW-1185">Reference proteome</keyword>
<dbReference type="SUPFAM" id="SSF56112">
    <property type="entry name" value="Protein kinase-like (PK-like)"/>
    <property type="match status" value="1"/>
</dbReference>
<evidence type="ECO:0000256" key="1">
    <source>
        <dbReference type="ARBA" id="ARBA00001946"/>
    </source>
</evidence>
<dbReference type="InterPro" id="IPR051138">
    <property type="entry name" value="PIM_Ser/Thr_kinase"/>
</dbReference>
<feature type="non-terminal residue" evidence="11">
    <location>
        <position position="1"/>
    </location>
</feature>
<dbReference type="AlphaFoldDB" id="A0A7K6R0J4"/>
<evidence type="ECO:0000256" key="2">
    <source>
        <dbReference type="ARBA" id="ARBA00012513"/>
    </source>
</evidence>
<evidence type="ECO:0000256" key="9">
    <source>
        <dbReference type="ARBA" id="ARBA00047899"/>
    </source>
</evidence>
<dbReference type="Proteomes" id="UP000580879">
    <property type="component" value="Unassembled WGS sequence"/>
</dbReference>
<evidence type="ECO:0000256" key="4">
    <source>
        <dbReference type="ARBA" id="ARBA00022679"/>
    </source>
</evidence>
<organism evidence="11 12">
    <name type="scientific">Climacteris rufus</name>
    <name type="common">rufous treecreeper</name>
    <dbReference type="NCBI Taxonomy" id="47695"/>
    <lineage>
        <taxon>Eukaryota</taxon>
        <taxon>Metazoa</taxon>
        <taxon>Chordata</taxon>
        <taxon>Craniata</taxon>
        <taxon>Vertebrata</taxon>
        <taxon>Euteleostomi</taxon>
        <taxon>Archelosauria</taxon>
        <taxon>Archosauria</taxon>
        <taxon>Dinosauria</taxon>
        <taxon>Saurischia</taxon>
        <taxon>Theropoda</taxon>
        <taxon>Coelurosauria</taxon>
        <taxon>Aves</taxon>
        <taxon>Neognathae</taxon>
        <taxon>Neoaves</taxon>
        <taxon>Telluraves</taxon>
        <taxon>Australaves</taxon>
        <taxon>Passeriformes</taxon>
        <taxon>Climacteridae</taxon>
        <taxon>Climacteris</taxon>
    </lineage>
</organism>
<dbReference type="PANTHER" id="PTHR22984">
    <property type="entry name" value="SERINE/THREONINE-PROTEIN KINASE PIM"/>
    <property type="match status" value="1"/>
</dbReference>
<evidence type="ECO:0000256" key="8">
    <source>
        <dbReference type="ARBA" id="ARBA00022842"/>
    </source>
</evidence>
<evidence type="ECO:0000256" key="6">
    <source>
        <dbReference type="ARBA" id="ARBA00022777"/>
    </source>
</evidence>
<dbReference type="EMBL" id="VZRZ01006590">
    <property type="protein sequence ID" value="NWW79553.1"/>
    <property type="molecule type" value="Genomic_DNA"/>
</dbReference>
<feature type="non-terminal residue" evidence="11">
    <location>
        <position position="63"/>
    </location>
</feature>
<keyword evidence="7" id="KW-0067">ATP-binding</keyword>
<dbReference type="Gene3D" id="3.30.200.20">
    <property type="entry name" value="Phosphorylase Kinase, domain 1"/>
    <property type="match status" value="1"/>
</dbReference>
<dbReference type="OrthoDB" id="10252171at2759"/>
<dbReference type="GO" id="GO:0005524">
    <property type="term" value="F:ATP binding"/>
    <property type="evidence" value="ECO:0007669"/>
    <property type="project" value="UniProtKB-KW"/>
</dbReference>
<evidence type="ECO:0000313" key="12">
    <source>
        <dbReference type="Proteomes" id="UP000580879"/>
    </source>
</evidence>
<dbReference type="InterPro" id="IPR011009">
    <property type="entry name" value="Kinase-like_dom_sf"/>
</dbReference>
<evidence type="ECO:0000256" key="10">
    <source>
        <dbReference type="ARBA" id="ARBA00048679"/>
    </source>
</evidence>
<evidence type="ECO:0000313" key="11">
    <source>
        <dbReference type="EMBL" id="NWW79553.1"/>
    </source>
</evidence>
<keyword evidence="8" id="KW-0460">Magnesium</keyword>
<evidence type="ECO:0000256" key="5">
    <source>
        <dbReference type="ARBA" id="ARBA00022741"/>
    </source>
</evidence>
<accession>A0A7K6R0J4</accession>
<name>A0A7K6R0J4_9PASS</name>
<gene>
    <name evidence="11" type="primary">Pim1_0</name>
    <name evidence="11" type="ORF">CLIRUF_R10447</name>
</gene>
<comment type="catalytic activity">
    <reaction evidence="10">
        <text>L-seryl-[protein] + ATP = O-phospho-L-seryl-[protein] + ADP + H(+)</text>
        <dbReference type="Rhea" id="RHEA:17989"/>
        <dbReference type="Rhea" id="RHEA-COMP:9863"/>
        <dbReference type="Rhea" id="RHEA-COMP:11604"/>
        <dbReference type="ChEBI" id="CHEBI:15378"/>
        <dbReference type="ChEBI" id="CHEBI:29999"/>
        <dbReference type="ChEBI" id="CHEBI:30616"/>
        <dbReference type="ChEBI" id="CHEBI:83421"/>
        <dbReference type="ChEBI" id="CHEBI:456216"/>
        <dbReference type="EC" id="2.7.11.1"/>
    </reaction>
</comment>
<reference evidence="11 12" key="1">
    <citation type="submission" date="2019-09" db="EMBL/GenBank/DDBJ databases">
        <title>Bird 10,000 Genomes (B10K) Project - Family phase.</title>
        <authorList>
            <person name="Zhang G."/>
        </authorList>
    </citation>
    <scope>NUCLEOTIDE SEQUENCE [LARGE SCALE GENOMIC DNA]</scope>
    <source>
        <strain evidence="11">B10K-DU-029-53</strain>
    </source>
</reference>
<sequence length="63" mass="7123">GSQVAIKCVSRHRIRHWGELPSGARAPLEIVMLAKVSTGFHGVIRLLDWFELPNSFLLVMERP</sequence>
<evidence type="ECO:0000256" key="7">
    <source>
        <dbReference type="ARBA" id="ARBA00022840"/>
    </source>
</evidence>
<comment type="catalytic activity">
    <reaction evidence="9">
        <text>L-threonyl-[protein] + ATP = O-phospho-L-threonyl-[protein] + ADP + H(+)</text>
        <dbReference type="Rhea" id="RHEA:46608"/>
        <dbReference type="Rhea" id="RHEA-COMP:11060"/>
        <dbReference type="Rhea" id="RHEA-COMP:11605"/>
        <dbReference type="ChEBI" id="CHEBI:15378"/>
        <dbReference type="ChEBI" id="CHEBI:30013"/>
        <dbReference type="ChEBI" id="CHEBI:30616"/>
        <dbReference type="ChEBI" id="CHEBI:61977"/>
        <dbReference type="ChEBI" id="CHEBI:456216"/>
        <dbReference type="EC" id="2.7.11.1"/>
    </reaction>
</comment>
<dbReference type="GO" id="GO:0005737">
    <property type="term" value="C:cytoplasm"/>
    <property type="evidence" value="ECO:0007669"/>
    <property type="project" value="TreeGrafter"/>
</dbReference>
<keyword evidence="5" id="KW-0547">Nucleotide-binding</keyword>
<dbReference type="EC" id="2.7.11.1" evidence="2"/>